<dbReference type="Pfam" id="PF23451">
    <property type="entry name" value="Zn_ribbon_PaaD"/>
    <property type="match status" value="1"/>
</dbReference>
<organism evidence="3 4">
    <name type="scientific">Xenorhabdus japonica</name>
    <dbReference type="NCBI Taxonomy" id="53341"/>
    <lineage>
        <taxon>Bacteria</taxon>
        <taxon>Pseudomonadati</taxon>
        <taxon>Pseudomonadota</taxon>
        <taxon>Gammaproteobacteria</taxon>
        <taxon>Enterobacterales</taxon>
        <taxon>Morganellaceae</taxon>
        <taxon>Xenorhabdus</taxon>
    </lineage>
</organism>
<reference evidence="4" key="1">
    <citation type="submission" date="2016-10" db="EMBL/GenBank/DDBJ databases">
        <authorList>
            <person name="Varghese N."/>
            <person name="Submissions S."/>
        </authorList>
    </citation>
    <scope>NUCLEOTIDE SEQUENCE [LARGE SCALE GENOMIC DNA]</scope>
    <source>
        <strain evidence="4">DSM 16522</strain>
    </source>
</reference>
<dbReference type="InterPro" id="IPR034904">
    <property type="entry name" value="FSCA_dom_sf"/>
</dbReference>
<dbReference type="Gene3D" id="3.30.300.130">
    <property type="entry name" value="Fe-S cluster assembly (FSCA)"/>
    <property type="match status" value="1"/>
</dbReference>
<dbReference type="InterPro" id="IPR011883">
    <property type="entry name" value="PaaD-like"/>
</dbReference>
<dbReference type="InterPro" id="IPR002744">
    <property type="entry name" value="MIP18-like"/>
</dbReference>
<dbReference type="OrthoDB" id="3684942at2"/>
<dbReference type="SUPFAM" id="SSF117916">
    <property type="entry name" value="Fe-S cluster assembly (FSCA) domain-like"/>
    <property type="match status" value="1"/>
</dbReference>
<dbReference type="Pfam" id="PF01883">
    <property type="entry name" value="FeS_assembly_P"/>
    <property type="match status" value="1"/>
</dbReference>
<dbReference type="AlphaFoldDB" id="A0A1I5CCB1"/>
<dbReference type="NCBIfam" id="TIGR02159">
    <property type="entry name" value="PA_CoA_Oxy4"/>
    <property type="match status" value="1"/>
</dbReference>
<gene>
    <name evidence="3" type="ORF">SAMN05421579_12546</name>
</gene>
<keyword evidence="4" id="KW-1185">Reference proteome</keyword>
<evidence type="ECO:0000259" key="2">
    <source>
        <dbReference type="Pfam" id="PF23451"/>
    </source>
</evidence>
<evidence type="ECO:0000313" key="4">
    <source>
        <dbReference type="Proteomes" id="UP000199011"/>
    </source>
</evidence>
<accession>A0A1I5CCB1</accession>
<dbReference type="PANTHER" id="PTHR42831">
    <property type="entry name" value="FE-S PROTEIN MATURATION AUXILIARY FACTOR YITW"/>
    <property type="match status" value="1"/>
</dbReference>
<dbReference type="STRING" id="53341.SAMN05421579_12546"/>
<dbReference type="RefSeq" id="WP_092519750.1">
    <property type="nucleotide sequence ID" value="NZ_CAWRAH010000057.1"/>
</dbReference>
<evidence type="ECO:0000259" key="1">
    <source>
        <dbReference type="Pfam" id="PF01883"/>
    </source>
</evidence>
<dbReference type="PANTHER" id="PTHR42831:SF3">
    <property type="entry name" value="1,2-PHENYLACETYL-COA EPOXIDASE, SUBUNIT D-RELATED"/>
    <property type="match status" value="1"/>
</dbReference>
<dbReference type="EMBL" id="FOVO01000025">
    <property type="protein sequence ID" value="SFN84655.1"/>
    <property type="molecule type" value="Genomic_DNA"/>
</dbReference>
<protein>
    <submittedName>
        <fullName evidence="3">Ring-1,2-phenylacetyl-CoA epoxidase subunit PaaD</fullName>
    </submittedName>
</protein>
<dbReference type="InterPro" id="IPR056572">
    <property type="entry name" value="Zn_ribbon_PaaD"/>
</dbReference>
<feature type="domain" description="MIP18 family-like" evidence="1">
    <location>
        <begin position="20"/>
        <end position="80"/>
    </location>
</feature>
<evidence type="ECO:0000313" key="3">
    <source>
        <dbReference type="EMBL" id="SFN84655.1"/>
    </source>
</evidence>
<dbReference type="InterPro" id="IPR052339">
    <property type="entry name" value="Fe-S_Maturation_MIP18"/>
</dbReference>
<proteinExistence type="predicted"/>
<dbReference type="Proteomes" id="UP000199011">
    <property type="component" value="Unassembled WGS sequence"/>
</dbReference>
<sequence length="172" mass="19468">MEQQCNTHFYSEIQPPEIHQIWQCLHQIADPELPALSITDLGMIRAVTPLQNGWRVTFTPTYSGCPATEYLIEAIQETLAQAGFSPVYIEVSLAPAWTTDWIKTDARQRLRESGIAPPQGLICEKMANMEPITCPYCGSHETEKISEFGSTACKALYRCRDCLEPFDYFKCI</sequence>
<name>A0A1I5CCB1_9GAMM</name>
<feature type="domain" description="PaaD zinc beta ribbon" evidence="2">
    <location>
        <begin position="127"/>
        <end position="170"/>
    </location>
</feature>